<dbReference type="GeneID" id="97423010"/>
<accession>A0AAW8ND38</accession>
<reference evidence="3" key="1">
    <citation type="submission" date="2023-07" db="EMBL/GenBank/DDBJ databases">
        <title>Sorghum-associated microbial communities from plants grown in Nebraska, USA.</title>
        <authorList>
            <person name="Schachtman D."/>
        </authorList>
    </citation>
    <scope>NUCLEOTIDE SEQUENCE</scope>
    <source>
        <strain evidence="3">BE261</strain>
    </source>
</reference>
<dbReference type="PRINTS" id="PR01438">
    <property type="entry name" value="UNVRSLSTRESS"/>
</dbReference>
<organism evidence="3 4">
    <name type="scientific">Pseudarthrobacter oxydans</name>
    <name type="common">Arthrobacter oxydans</name>
    <dbReference type="NCBI Taxonomy" id="1671"/>
    <lineage>
        <taxon>Bacteria</taxon>
        <taxon>Bacillati</taxon>
        <taxon>Actinomycetota</taxon>
        <taxon>Actinomycetes</taxon>
        <taxon>Micrococcales</taxon>
        <taxon>Micrococcaceae</taxon>
        <taxon>Pseudarthrobacter</taxon>
    </lineage>
</organism>
<dbReference type="EMBL" id="JAVDWN010000007">
    <property type="protein sequence ID" value="MDR7164294.1"/>
    <property type="molecule type" value="Genomic_DNA"/>
</dbReference>
<dbReference type="CDD" id="cd00293">
    <property type="entry name" value="USP-like"/>
    <property type="match status" value="1"/>
</dbReference>
<dbReference type="PANTHER" id="PTHR46268:SF15">
    <property type="entry name" value="UNIVERSAL STRESS PROTEIN HP_0031"/>
    <property type="match status" value="1"/>
</dbReference>
<dbReference type="InterPro" id="IPR006015">
    <property type="entry name" value="Universal_stress_UspA"/>
</dbReference>
<feature type="domain" description="UspA" evidence="2">
    <location>
        <begin position="150"/>
        <end position="279"/>
    </location>
</feature>
<feature type="domain" description="UspA" evidence="2">
    <location>
        <begin position="5"/>
        <end position="142"/>
    </location>
</feature>
<dbReference type="SUPFAM" id="SSF52402">
    <property type="entry name" value="Adenine nucleotide alpha hydrolases-like"/>
    <property type="match status" value="2"/>
</dbReference>
<dbReference type="InterPro" id="IPR014729">
    <property type="entry name" value="Rossmann-like_a/b/a_fold"/>
</dbReference>
<dbReference type="InterPro" id="IPR006016">
    <property type="entry name" value="UspA"/>
</dbReference>
<dbReference type="RefSeq" id="WP_174180272.1">
    <property type="nucleotide sequence ID" value="NZ_CAXURQ020000001.1"/>
</dbReference>
<dbReference type="Gene3D" id="3.40.50.620">
    <property type="entry name" value="HUPs"/>
    <property type="match status" value="2"/>
</dbReference>
<dbReference type="Proteomes" id="UP001262032">
    <property type="component" value="Unassembled WGS sequence"/>
</dbReference>
<evidence type="ECO:0000259" key="2">
    <source>
        <dbReference type="Pfam" id="PF00582"/>
    </source>
</evidence>
<dbReference type="Pfam" id="PF00582">
    <property type="entry name" value="Usp"/>
    <property type="match status" value="2"/>
</dbReference>
<evidence type="ECO:0000256" key="1">
    <source>
        <dbReference type="ARBA" id="ARBA00008791"/>
    </source>
</evidence>
<proteinExistence type="inferred from homology"/>
<comment type="similarity">
    <text evidence="1">Belongs to the universal stress protein A family.</text>
</comment>
<evidence type="ECO:0000313" key="4">
    <source>
        <dbReference type="Proteomes" id="UP001262032"/>
    </source>
</evidence>
<evidence type="ECO:0000313" key="3">
    <source>
        <dbReference type="EMBL" id="MDR7164294.1"/>
    </source>
</evidence>
<comment type="caution">
    <text evidence="3">The sequence shown here is derived from an EMBL/GenBank/DDBJ whole genome shotgun (WGS) entry which is preliminary data.</text>
</comment>
<sequence>MQDSRSIVAGYDGSAEAATAIHWAAEQAQLRNRPLLVVHCSIWPLLTRNLGPVPGVADSGLERAAQAILEEGISRAEAAAPGLKVEGTLLHGLPASYLAEISSGEEMIVVGSRGLGGFLGLLVGSVSLELAATATCPVAVIRPDLHPGGPVVVAVDGTGSSMALEDACELASAWQAGLTVVHVHHTPPGYGHREMPDAVAAAGEVLNSALARARALSPAVPVEGRVLTDTSVAHAVLKASEGARMLVVGTKGQGLLRETIGSTAHAVLHHARGPVLISRRGTTARIREEQ</sequence>
<gene>
    <name evidence="3" type="ORF">J2X12_002323</name>
</gene>
<dbReference type="AlphaFoldDB" id="A0AAW8ND38"/>
<name>A0AAW8ND38_PSEOX</name>
<protein>
    <submittedName>
        <fullName evidence="3">Nucleotide-binding universal stress UspA family protein</fullName>
    </submittedName>
</protein>
<dbReference type="PANTHER" id="PTHR46268">
    <property type="entry name" value="STRESS RESPONSE PROTEIN NHAX"/>
    <property type="match status" value="1"/>
</dbReference>